<feature type="disulfide bond" evidence="17">
    <location>
        <begin position="249"/>
        <end position="267"/>
    </location>
</feature>
<gene>
    <name evidence="24" type="primary">LOC116309104</name>
</gene>
<comment type="caution">
    <text evidence="17">Lacks conserved residue(s) required for the propagation of feature annotation.</text>
</comment>
<feature type="repeat" description="LDL-receptor class B" evidence="18">
    <location>
        <begin position="571"/>
        <end position="616"/>
    </location>
</feature>
<dbReference type="PANTHER" id="PTHR22722:SF12">
    <property type="entry name" value="EGF-LIKE DOMAIN-CONTAINING PROTEIN"/>
    <property type="match status" value="1"/>
</dbReference>
<dbReference type="OrthoDB" id="5958943at2759"/>
<evidence type="ECO:0000256" key="21">
    <source>
        <dbReference type="SAM" id="SignalP"/>
    </source>
</evidence>
<dbReference type="PROSITE" id="PS51120">
    <property type="entry name" value="LDLRB"/>
    <property type="match status" value="4"/>
</dbReference>
<dbReference type="Proteomes" id="UP000515163">
    <property type="component" value="Unplaced"/>
</dbReference>
<evidence type="ECO:0000256" key="14">
    <source>
        <dbReference type="ARBA" id="ARBA00023157"/>
    </source>
</evidence>
<evidence type="ECO:0000256" key="10">
    <source>
        <dbReference type="ARBA" id="ARBA00022737"/>
    </source>
</evidence>
<organism evidence="23 24">
    <name type="scientific">Actinia tenebrosa</name>
    <name type="common">Australian red waratah sea anemone</name>
    <dbReference type="NCBI Taxonomy" id="6105"/>
    <lineage>
        <taxon>Eukaryota</taxon>
        <taxon>Metazoa</taxon>
        <taxon>Cnidaria</taxon>
        <taxon>Anthozoa</taxon>
        <taxon>Hexacorallia</taxon>
        <taxon>Actiniaria</taxon>
        <taxon>Actiniidae</taxon>
        <taxon>Actinia</taxon>
    </lineage>
</organism>
<feature type="disulfide bond" evidence="17">
    <location>
        <begin position="53"/>
        <end position="68"/>
    </location>
</feature>
<dbReference type="KEGG" id="aten:116309104"/>
<keyword evidence="15" id="KW-0675">Receptor</keyword>
<feature type="disulfide bond" evidence="17">
    <location>
        <begin position="114"/>
        <end position="126"/>
    </location>
</feature>
<feature type="disulfide bond" evidence="17">
    <location>
        <begin position="164"/>
        <end position="182"/>
    </location>
</feature>
<keyword evidence="5" id="KW-0964">Secreted</keyword>
<sequence>MKVLGVILAMIFLLNVYTSSTTNAAESPSAFHCGGDQFQCVANQTCIVRRWRCDGEPDCDDGSDEKDCPPRTCHSDQFRCTNGKCIQKSWVCDREDDCKDGTASDEQNCGNITCGPNEFACANKNCVVALWKCDKHDDCGDNSDEDPKICNTHVHTCSPSQFTCSSGQCISSRWVCDGDNDCPDGSDENPSQCSAKTCPPNEYTCQGLSKKCIRSSWRCDGDRDCPDGDDETSCPPVSLKTCASGMFKCKNKECILGHWRCDGEDDCSDGSDELNCHISNCTSSQFACSSGRIKCIESRKRCDGRRDCSDGSDEQRCAPSVPCTPDQFECGLTSVCIPKDQVCDGNNDCPNAEDEPMRCNINECLDSNGHCDHFCHDLNIGYNCSCREGYQLQSNGRVCEDINECLEYGKCSHLCENTKGSHKCVCQPGHLLEPDRRTCRATGPEPSLMYSSVTSVRKMTLDGSSAYSVITNRKGVVGLDLDFKTGKIFWTDTKAKKIHRANFDGTAIEDIVSNVSVPDAIAVDWIGRKMYWTDGTLNFIEVAELDGSNRMVLYSEGLDDPRAIAVDPFRKYVYWSDWGYNARIERASMDGAASSRQVLVNTNIGWVNGLTIDYNIDRVFWVDAKVKTIESMSLDGSDRRLVARIPSQHPFAVTVFGDYLYYTDWTRRARSIRKVNKFTGGEKKIVINLLWAHMDIKAVHPTRQPNGSNPCAPNNGGCSHLCLLSSVTTTYTCKCPTGMNMSSNGKTCIGKPFTGQPTASPTTLTTTQTTTQTTTPQSTTKSNNIGKPTKESVKPTQKGTGNATEAVPTTQENAIAAKRAANDEKEGANLKVIIPIVVVVSLIIVLVIVAAYVWRTRYSNYKASISYYKEYKDMASKPLEEDFDDNETTKVFDDGGPRCKVEFA</sequence>
<dbReference type="InterPro" id="IPR023415">
    <property type="entry name" value="LDLR_class-A_CS"/>
</dbReference>
<dbReference type="InterPro" id="IPR000152">
    <property type="entry name" value="EGF-type_Asp/Asn_hydroxyl_site"/>
</dbReference>
<evidence type="ECO:0000256" key="4">
    <source>
        <dbReference type="ARBA" id="ARBA00022475"/>
    </source>
</evidence>
<name>A0A6P8JD63_ACTTE</name>
<dbReference type="InterPro" id="IPR036055">
    <property type="entry name" value="LDL_receptor-like_sf"/>
</dbReference>
<evidence type="ECO:0000256" key="12">
    <source>
        <dbReference type="ARBA" id="ARBA00022989"/>
    </source>
</evidence>
<reference evidence="24" key="1">
    <citation type="submission" date="2025-08" db="UniProtKB">
        <authorList>
            <consortium name="RefSeq"/>
        </authorList>
    </citation>
    <scope>IDENTIFICATION</scope>
    <source>
        <tissue evidence="24">Tentacle</tissue>
    </source>
</reference>
<feature type="repeat" description="LDL-receptor class B" evidence="18">
    <location>
        <begin position="486"/>
        <end position="527"/>
    </location>
</feature>
<feature type="signal peptide" evidence="21">
    <location>
        <begin position="1"/>
        <end position="24"/>
    </location>
</feature>
<dbReference type="Gene3D" id="2.120.10.30">
    <property type="entry name" value="TolB, C-terminal domain"/>
    <property type="match status" value="1"/>
</dbReference>
<dbReference type="Pfam" id="PF00057">
    <property type="entry name" value="Ldl_recept_a"/>
    <property type="match status" value="8"/>
</dbReference>
<feature type="disulfide bond" evidence="17">
    <location>
        <begin position="80"/>
        <end position="98"/>
    </location>
</feature>
<dbReference type="Pfam" id="PF14670">
    <property type="entry name" value="FXa_inhibition"/>
    <property type="match status" value="1"/>
</dbReference>
<dbReference type="PANTHER" id="PTHR22722">
    <property type="entry name" value="LOW-DENSITY LIPOPROTEIN RECEPTOR-RELATED PROTEIN 2-RELATED"/>
    <property type="match status" value="1"/>
</dbReference>
<dbReference type="AlphaFoldDB" id="A0A6P8JD63"/>
<keyword evidence="23" id="KW-1185">Reference proteome</keyword>
<dbReference type="Pfam" id="PF00058">
    <property type="entry name" value="Ldl_recept_b"/>
    <property type="match status" value="3"/>
</dbReference>
<dbReference type="SMART" id="SM00135">
    <property type="entry name" value="LY"/>
    <property type="match status" value="5"/>
</dbReference>
<protein>
    <submittedName>
        <fullName evidence="24">Low-density lipoprotein receptor-related protein 4-like isoform X1</fullName>
    </submittedName>
</protein>
<dbReference type="InParanoid" id="A0A6P8JD63"/>
<dbReference type="GO" id="GO:0005509">
    <property type="term" value="F:calcium ion binding"/>
    <property type="evidence" value="ECO:0007669"/>
    <property type="project" value="InterPro"/>
</dbReference>
<dbReference type="SMART" id="SM00181">
    <property type="entry name" value="EGF"/>
    <property type="match status" value="5"/>
</dbReference>
<comment type="subcellular location">
    <subcellularLocation>
        <location evidence="1">Cell membrane</location>
        <topology evidence="1">Single-pass type I membrane protein</topology>
    </subcellularLocation>
    <subcellularLocation>
        <location evidence="2">Secreted</location>
    </subcellularLocation>
</comment>
<keyword evidence="4" id="KW-1003">Cell membrane</keyword>
<dbReference type="InterPro" id="IPR002172">
    <property type="entry name" value="LDrepeatLR_classA_rpt"/>
</dbReference>
<evidence type="ECO:0000256" key="17">
    <source>
        <dbReference type="PROSITE-ProRule" id="PRU00124"/>
    </source>
</evidence>
<dbReference type="FunFam" id="2.10.25.10:FF:000009">
    <property type="entry name" value="Low-density lipoprotein receptor isoform 1"/>
    <property type="match status" value="1"/>
</dbReference>
<dbReference type="PROSITE" id="PS50068">
    <property type="entry name" value="LDLRA_2"/>
    <property type="match status" value="8"/>
</dbReference>
<evidence type="ECO:0000256" key="11">
    <source>
        <dbReference type="ARBA" id="ARBA00022837"/>
    </source>
</evidence>
<feature type="disulfide bond" evidence="17">
    <location>
        <begin position="121"/>
        <end position="139"/>
    </location>
</feature>
<dbReference type="SUPFAM" id="SSF63825">
    <property type="entry name" value="YWTD domain"/>
    <property type="match status" value="1"/>
</dbReference>
<dbReference type="FunFam" id="2.120.10.30:FF:000008">
    <property type="entry name" value="Low-density lipoprotein receptor-related protein 4"/>
    <property type="match status" value="1"/>
</dbReference>
<dbReference type="PROSITE" id="PS01186">
    <property type="entry name" value="EGF_2"/>
    <property type="match status" value="1"/>
</dbReference>
<feature type="repeat" description="LDL-receptor class B" evidence="18">
    <location>
        <begin position="617"/>
        <end position="659"/>
    </location>
</feature>
<keyword evidence="6" id="KW-0245">EGF-like domain</keyword>
<dbReference type="PROSITE" id="PS00010">
    <property type="entry name" value="ASX_HYDROXYL"/>
    <property type="match status" value="1"/>
</dbReference>
<dbReference type="InterPro" id="IPR026823">
    <property type="entry name" value="cEGF"/>
</dbReference>
<keyword evidence="8 20" id="KW-0812">Transmembrane</keyword>
<evidence type="ECO:0000256" key="6">
    <source>
        <dbReference type="ARBA" id="ARBA00022536"/>
    </source>
</evidence>
<evidence type="ECO:0000256" key="20">
    <source>
        <dbReference type="SAM" id="Phobius"/>
    </source>
</evidence>
<dbReference type="FunFam" id="4.10.400.10:FF:000030">
    <property type="entry name" value="Sortilin related receptor 1"/>
    <property type="match status" value="1"/>
</dbReference>
<dbReference type="CDD" id="cd00112">
    <property type="entry name" value="LDLa"/>
    <property type="match status" value="8"/>
</dbReference>
<evidence type="ECO:0000256" key="1">
    <source>
        <dbReference type="ARBA" id="ARBA00004251"/>
    </source>
</evidence>
<keyword evidence="16" id="KW-0325">Glycoprotein</keyword>
<dbReference type="InterPro" id="IPR011042">
    <property type="entry name" value="6-blade_b-propeller_TolB-like"/>
</dbReference>
<comment type="similarity">
    <text evidence="3">Belongs to the EGF domain peptide family.</text>
</comment>
<keyword evidence="13 20" id="KW-0472">Membrane</keyword>
<dbReference type="GO" id="GO:0006898">
    <property type="term" value="P:receptor-mediated endocytosis"/>
    <property type="evidence" value="ECO:0007669"/>
    <property type="project" value="TreeGrafter"/>
</dbReference>
<dbReference type="CDD" id="cd00054">
    <property type="entry name" value="EGF_CA"/>
    <property type="match status" value="1"/>
</dbReference>
<feature type="disulfide bond" evidence="17">
    <location>
        <begin position="157"/>
        <end position="169"/>
    </location>
</feature>
<evidence type="ECO:0000256" key="16">
    <source>
        <dbReference type="ARBA" id="ARBA00023180"/>
    </source>
</evidence>
<dbReference type="FunFam" id="4.10.400.10:FF:000034">
    <property type="entry name" value="Low-density lipoprotein receptor-related protein 2"/>
    <property type="match status" value="1"/>
</dbReference>
<evidence type="ECO:0000256" key="19">
    <source>
        <dbReference type="SAM" id="MobiDB-lite"/>
    </source>
</evidence>
<keyword evidence="7" id="KW-0254">Endocytosis</keyword>
<keyword evidence="14 17" id="KW-1015">Disulfide bond</keyword>
<keyword evidence="9 21" id="KW-0732">Signal</keyword>
<evidence type="ECO:0000256" key="8">
    <source>
        <dbReference type="ARBA" id="ARBA00022692"/>
    </source>
</evidence>
<feature type="disulfide bond" evidence="17">
    <location>
        <begin position="73"/>
        <end position="85"/>
    </location>
</feature>
<dbReference type="SUPFAM" id="SSF57424">
    <property type="entry name" value="LDL receptor-like module"/>
    <property type="match status" value="8"/>
</dbReference>
<evidence type="ECO:0000256" key="13">
    <source>
        <dbReference type="ARBA" id="ARBA00023136"/>
    </source>
</evidence>
<dbReference type="GO" id="GO:0016324">
    <property type="term" value="C:apical plasma membrane"/>
    <property type="evidence" value="ECO:0007669"/>
    <property type="project" value="TreeGrafter"/>
</dbReference>
<proteinExistence type="inferred from homology"/>
<dbReference type="InterPro" id="IPR000033">
    <property type="entry name" value="LDLR_classB_rpt"/>
</dbReference>
<feature type="transmembrane region" description="Helical" evidence="20">
    <location>
        <begin position="832"/>
        <end position="854"/>
    </location>
</feature>
<feature type="disulfide bond" evidence="17">
    <location>
        <begin position="219"/>
        <end position="234"/>
    </location>
</feature>
<dbReference type="SUPFAM" id="SSF57196">
    <property type="entry name" value="EGF/Laminin"/>
    <property type="match status" value="3"/>
</dbReference>
<keyword evidence="10" id="KW-0677">Repeat</keyword>
<feature type="compositionally biased region" description="Low complexity" evidence="19">
    <location>
        <begin position="755"/>
        <end position="780"/>
    </location>
</feature>
<evidence type="ECO:0000313" key="24">
    <source>
        <dbReference type="RefSeq" id="XP_031575518.1"/>
    </source>
</evidence>
<dbReference type="Pfam" id="PF12662">
    <property type="entry name" value="cEGF"/>
    <property type="match status" value="1"/>
</dbReference>
<dbReference type="Gene3D" id="2.10.25.10">
    <property type="entry name" value="Laminin"/>
    <property type="match status" value="2"/>
</dbReference>
<evidence type="ECO:0000256" key="2">
    <source>
        <dbReference type="ARBA" id="ARBA00004613"/>
    </source>
</evidence>
<feature type="domain" description="EGF-like" evidence="22">
    <location>
        <begin position="384"/>
        <end position="399"/>
    </location>
</feature>
<feature type="chain" id="PRO_5028395266" evidence="21">
    <location>
        <begin position="25"/>
        <end position="904"/>
    </location>
</feature>
<feature type="compositionally biased region" description="Polar residues" evidence="19">
    <location>
        <begin position="794"/>
        <end position="810"/>
    </location>
</feature>
<feature type="disulfide bond" evidence="17">
    <location>
        <begin position="302"/>
        <end position="317"/>
    </location>
</feature>
<evidence type="ECO:0000259" key="22">
    <source>
        <dbReference type="PROSITE" id="PS01186"/>
    </source>
</evidence>
<evidence type="ECO:0000256" key="5">
    <source>
        <dbReference type="ARBA" id="ARBA00022525"/>
    </source>
</evidence>
<dbReference type="SMART" id="SM00179">
    <property type="entry name" value="EGF_CA"/>
    <property type="match status" value="2"/>
</dbReference>
<dbReference type="GO" id="GO:0005576">
    <property type="term" value="C:extracellular region"/>
    <property type="evidence" value="ECO:0007669"/>
    <property type="project" value="UniProtKB-SubCell"/>
</dbReference>
<evidence type="ECO:0000256" key="3">
    <source>
        <dbReference type="ARBA" id="ARBA00006373"/>
    </source>
</evidence>
<dbReference type="GO" id="GO:0042562">
    <property type="term" value="F:hormone binding"/>
    <property type="evidence" value="ECO:0007669"/>
    <property type="project" value="TreeGrafter"/>
</dbReference>
<keyword evidence="11" id="KW-0106">Calcium</keyword>
<dbReference type="PRINTS" id="PR00261">
    <property type="entry name" value="LDLRECEPTOR"/>
</dbReference>
<accession>A0A6P8JD63</accession>
<keyword evidence="12 20" id="KW-1133">Transmembrane helix</keyword>
<evidence type="ECO:0000256" key="9">
    <source>
        <dbReference type="ARBA" id="ARBA00022729"/>
    </source>
</evidence>
<dbReference type="SMART" id="SM00192">
    <property type="entry name" value="LDLa"/>
    <property type="match status" value="8"/>
</dbReference>
<feature type="repeat" description="LDL-receptor class B" evidence="18">
    <location>
        <begin position="528"/>
        <end position="570"/>
    </location>
</feature>
<feature type="disulfide bond" evidence="17">
    <location>
        <begin position="242"/>
        <end position="254"/>
    </location>
</feature>
<evidence type="ECO:0000256" key="18">
    <source>
        <dbReference type="PROSITE-ProRule" id="PRU00461"/>
    </source>
</evidence>
<dbReference type="PROSITE" id="PS01209">
    <property type="entry name" value="LDLRA_1"/>
    <property type="match status" value="3"/>
</dbReference>
<feature type="disulfide bond" evidence="17">
    <location>
        <begin position="261"/>
        <end position="276"/>
    </location>
</feature>
<dbReference type="InterPro" id="IPR000742">
    <property type="entry name" value="EGF"/>
</dbReference>
<dbReference type="InterPro" id="IPR001881">
    <property type="entry name" value="EGF-like_Ca-bd_dom"/>
</dbReference>
<dbReference type="GO" id="GO:0043235">
    <property type="term" value="C:receptor complex"/>
    <property type="evidence" value="ECO:0007669"/>
    <property type="project" value="TreeGrafter"/>
</dbReference>
<dbReference type="InterPro" id="IPR051221">
    <property type="entry name" value="LDLR-related"/>
</dbReference>
<dbReference type="RefSeq" id="XP_031575518.1">
    <property type="nucleotide sequence ID" value="XM_031719658.1"/>
</dbReference>
<dbReference type="Gene3D" id="4.10.400.10">
    <property type="entry name" value="Low-density Lipoprotein Receptor"/>
    <property type="match status" value="8"/>
</dbReference>
<dbReference type="GeneID" id="116309104"/>
<evidence type="ECO:0000256" key="15">
    <source>
        <dbReference type="ARBA" id="ARBA00023170"/>
    </source>
</evidence>
<feature type="region of interest" description="Disordered" evidence="19">
    <location>
        <begin position="755"/>
        <end position="810"/>
    </location>
</feature>
<evidence type="ECO:0000313" key="23">
    <source>
        <dbReference type="Proteomes" id="UP000515163"/>
    </source>
</evidence>
<evidence type="ECO:0000256" key="7">
    <source>
        <dbReference type="ARBA" id="ARBA00022583"/>
    </source>
</evidence>